<dbReference type="InterPro" id="IPR018247">
    <property type="entry name" value="EF_Hand_1_Ca_BS"/>
</dbReference>
<evidence type="ECO:0000313" key="3">
    <source>
        <dbReference type="EMBL" id="CAG9319839.1"/>
    </source>
</evidence>
<organism evidence="3 4">
    <name type="scientific">Blepharisma stoltei</name>
    <dbReference type="NCBI Taxonomy" id="1481888"/>
    <lineage>
        <taxon>Eukaryota</taxon>
        <taxon>Sar</taxon>
        <taxon>Alveolata</taxon>
        <taxon>Ciliophora</taxon>
        <taxon>Postciliodesmatophora</taxon>
        <taxon>Heterotrichea</taxon>
        <taxon>Heterotrichida</taxon>
        <taxon>Blepharismidae</taxon>
        <taxon>Blepharisma</taxon>
    </lineage>
</organism>
<keyword evidence="1" id="KW-0106">Calcium</keyword>
<feature type="domain" description="EF-hand" evidence="2">
    <location>
        <begin position="54"/>
        <end position="89"/>
    </location>
</feature>
<feature type="domain" description="EF-hand" evidence="2">
    <location>
        <begin position="13"/>
        <end position="48"/>
    </location>
</feature>
<reference evidence="3" key="1">
    <citation type="submission" date="2021-09" db="EMBL/GenBank/DDBJ databases">
        <authorList>
            <consortium name="AG Swart"/>
            <person name="Singh M."/>
            <person name="Singh A."/>
            <person name="Seah K."/>
            <person name="Emmerich C."/>
        </authorList>
    </citation>
    <scope>NUCLEOTIDE SEQUENCE</scope>
    <source>
        <strain evidence="3">ATCC30299</strain>
    </source>
</reference>
<keyword evidence="4" id="KW-1185">Reference proteome</keyword>
<dbReference type="CDD" id="cd00051">
    <property type="entry name" value="EFh"/>
    <property type="match status" value="1"/>
</dbReference>
<dbReference type="AlphaFoldDB" id="A0AAU9J1L2"/>
<proteinExistence type="predicted"/>
<dbReference type="GO" id="GO:0005509">
    <property type="term" value="F:calcium ion binding"/>
    <property type="evidence" value="ECO:0007669"/>
    <property type="project" value="InterPro"/>
</dbReference>
<accession>A0AAU9J1L2</accession>
<gene>
    <name evidence="3" type="ORF">BSTOLATCC_MIC25084</name>
</gene>
<comment type="caution">
    <text evidence="3">The sequence shown here is derived from an EMBL/GenBank/DDBJ whole genome shotgun (WGS) entry which is preliminary data.</text>
</comment>
<evidence type="ECO:0000259" key="2">
    <source>
        <dbReference type="PROSITE" id="PS50222"/>
    </source>
</evidence>
<dbReference type="EMBL" id="CAJZBQ010000024">
    <property type="protein sequence ID" value="CAG9319839.1"/>
    <property type="molecule type" value="Genomic_DNA"/>
</dbReference>
<dbReference type="PROSITE" id="PS50222">
    <property type="entry name" value="EF_HAND_2"/>
    <property type="match status" value="2"/>
</dbReference>
<dbReference type="Proteomes" id="UP001162131">
    <property type="component" value="Unassembled WGS sequence"/>
</dbReference>
<evidence type="ECO:0000256" key="1">
    <source>
        <dbReference type="ARBA" id="ARBA00022837"/>
    </source>
</evidence>
<dbReference type="Pfam" id="PF13499">
    <property type="entry name" value="EF-hand_7"/>
    <property type="match status" value="1"/>
</dbReference>
<dbReference type="InterPro" id="IPR011992">
    <property type="entry name" value="EF-hand-dom_pair"/>
</dbReference>
<sequence length="90" mass="10102">MESISTILRDEKLFDSITREMFSAIDLDHSGNIEKTELKKAMTVIAREIGMYPLSDQQLDGALAVLDEDGNGELSHSEFKILVRALFETL</sequence>
<dbReference type="SUPFAM" id="SSF47473">
    <property type="entry name" value="EF-hand"/>
    <property type="match status" value="1"/>
</dbReference>
<dbReference type="SMART" id="SM00054">
    <property type="entry name" value="EFh"/>
    <property type="match status" value="2"/>
</dbReference>
<dbReference type="Gene3D" id="1.10.238.10">
    <property type="entry name" value="EF-hand"/>
    <property type="match status" value="1"/>
</dbReference>
<evidence type="ECO:0000313" key="4">
    <source>
        <dbReference type="Proteomes" id="UP001162131"/>
    </source>
</evidence>
<name>A0AAU9J1L2_9CILI</name>
<dbReference type="InterPro" id="IPR002048">
    <property type="entry name" value="EF_hand_dom"/>
</dbReference>
<dbReference type="PROSITE" id="PS00018">
    <property type="entry name" value="EF_HAND_1"/>
    <property type="match status" value="2"/>
</dbReference>
<protein>
    <recommendedName>
        <fullName evidence="2">EF-hand domain-containing protein</fullName>
    </recommendedName>
</protein>